<comment type="caution">
    <text evidence="1">The sequence shown here is derived from an EMBL/GenBank/DDBJ whole genome shotgun (WGS) entry which is preliminary data.</text>
</comment>
<dbReference type="Proteomes" id="UP000237968">
    <property type="component" value="Unassembled WGS sequence"/>
</dbReference>
<dbReference type="RefSeq" id="WP_106394517.1">
    <property type="nucleotide sequence ID" value="NZ_PVNK01000232.1"/>
</dbReference>
<evidence type="ECO:0000313" key="1">
    <source>
        <dbReference type="EMBL" id="PRP91715.1"/>
    </source>
</evidence>
<evidence type="ECO:0000313" key="2">
    <source>
        <dbReference type="Proteomes" id="UP000237968"/>
    </source>
</evidence>
<dbReference type="EMBL" id="PVNK01000232">
    <property type="protein sequence ID" value="PRP91715.1"/>
    <property type="molecule type" value="Genomic_DNA"/>
</dbReference>
<protein>
    <submittedName>
        <fullName evidence="1">Uncharacterized protein</fullName>
    </submittedName>
</protein>
<name>A0A2S9XFS5_9BACT</name>
<accession>A0A2S9XFS5</accession>
<sequence length="74" mass="7813">MPLRRRQRWAAWAVAITTLNWCVVDTSLSAAHGVGVNVAFNLVALSSVAVPLATLTPWLRCKSADAPIADAPSG</sequence>
<proteinExistence type="predicted"/>
<gene>
    <name evidence="1" type="ORF">ENSA5_52950</name>
</gene>
<organism evidence="1 2">
    <name type="scientific">Enhygromyxa salina</name>
    <dbReference type="NCBI Taxonomy" id="215803"/>
    <lineage>
        <taxon>Bacteria</taxon>
        <taxon>Pseudomonadati</taxon>
        <taxon>Myxococcota</taxon>
        <taxon>Polyangia</taxon>
        <taxon>Nannocystales</taxon>
        <taxon>Nannocystaceae</taxon>
        <taxon>Enhygromyxa</taxon>
    </lineage>
</organism>
<keyword evidence="2" id="KW-1185">Reference proteome</keyword>
<reference evidence="1 2" key="1">
    <citation type="submission" date="2018-03" db="EMBL/GenBank/DDBJ databases">
        <title>Draft Genome Sequences of the Obligatory Marine Myxobacteria Enhygromyxa salina SWB005.</title>
        <authorList>
            <person name="Poehlein A."/>
            <person name="Moghaddam J.A."/>
            <person name="Harms H."/>
            <person name="Alanjari M."/>
            <person name="Koenig G.M."/>
            <person name="Daniel R."/>
            <person name="Schaeberle T.F."/>
        </authorList>
    </citation>
    <scope>NUCLEOTIDE SEQUENCE [LARGE SCALE GENOMIC DNA]</scope>
    <source>
        <strain evidence="1 2">SWB005</strain>
    </source>
</reference>
<dbReference type="AlphaFoldDB" id="A0A2S9XFS5"/>